<reference evidence="1" key="5">
    <citation type="journal article" date="2021" name="G3 (Bethesda)">
        <title>Aegilops tauschii genome assembly Aet v5.0 features greater sequence contiguity and improved annotation.</title>
        <authorList>
            <person name="Wang L."/>
            <person name="Zhu T."/>
            <person name="Rodriguez J.C."/>
            <person name="Deal K.R."/>
            <person name="Dubcovsky J."/>
            <person name="McGuire P.E."/>
            <person name="Lux T."/>
            <person name="Spannagl M."/>
            <person name="Mayer K.F.X."/>
            <person name="Baldrich P."/>
            <person name="Meyers B.C."/>
            <person name="Huo N."/>
            <person name="Gu Y.Q."/>
            <person name="Zhou H."/>
            <person name="Devos K.M."/>
            <person name="Bennetzen J.L."/>
            <person name="Unver T."/>
            <person name="Budak H."/>
            <person name="Gulick P.J."/>
            <person name="Galiba G."/>
            <person name="Kalapos B."/>
            <person name="Nelson D.R."/>
            <person name="Li P."/>
            <person name="You F.M."/>
            <person name="Luo M.C."/>
            <person name="Dvorak J."/>
        </authorList>
    </citation>
    <scope>NUCLEOTIDE SEQUENCE [LARGE SCALE GENOMIC DNA]</scope>
    <source>
        <strain evidence="1">cv. AL8/78</strain>
    </source>
</reference>
<keyword evidence="2" id="KW-1185">Reference proteome</keyword>
<reference evidence="2" key="1">
    <citation type="journal article" date="2014" name="Science">
        <title>Ancient hybridizations among the ancestral genomes of bread wheat.</title>
        <authorList>
            <consortium name="International Wheat Genome Sequencing Consortium,"/>
            <person name="Marcussen T."/>
            <person name="Sandve S.R."/>
            <person name="Heier L."/>
            <person name="Spannagl M."/>
            <person name="Pfeifer M."/>
            <person name="Jakobsen K.S."/>
            <person name="Wulff B.B."/>
            <person name="Steuernagel B."/>
            <person name="Mayer K.F."/>
            <person name="Olsen O.A."/>
        </authorList>
    </citation>
    <scope>NUCLEOTIDE SEQUENCE [LARGE SCALE GENOMIC DNA]</scope>
    <source>
        <strain evidence="2">cv. AL8/78</strain>
    </source>
</reference>
<protein>
    <submittedName>
        <fullName evidence="1">Uncharacterized protein</fullName>
    </submittedName>
</protein>
<evidence type="ECO:0000313" key="2">
    <source>
        <dbReference type="Proteomes" id="UP000015105"/>
    </source>
</evidence>
<reference evidence="1" key="3">
    <citation type="journal article" date="2017" name="Nature">
        <title>Genome sequence of the progenitor of the wheat D genome Aegilops tauschii.</title>
        <authorList>
            <person name="Luo M.C."/>
            <person name="Gu Y.Q."/>
            <person name="Puiu D."/>
            <person name="Wang H."/>
            <person name="Twardziok S.O."/>
            <person name="Deal K.R."/>
            <person name="Huo N."/>
            <person name="Zhu T."/>
            <person name="Wang L."/>
            <person name="Wang Y."/>
            <person name="McGuire P.E."/>
            <person name="Liu S."/>
            <person name="Long H."/>
            <person name="Ramasamy R.K."/>
            <person name="Rodriguez J.C."/>
            <person name="Van S.L."/>
            <person name="Yuan L."/>
            <person name="Wang Z."/>
            <person name="Xia Z."/>
            <person name="Xiao L."/>
            <person name="Anderson O.D."/>
            <person name="Ouyang S."/>
            <person name="Liang Y."/>
            <person name="Zimin A.V."/>
            <person name="Pertea G."/>
            <person name="Qi P."/>
            <person name="Bennetzen J.L."/>
            <person name="Dai X."/>
            <person name="Dawson M.W."/>
            <person name="Muller H.G."/>
            <person name="Kugler K."/>
            <person name="Rivarola-Duarte L."/>
            <person name="Spannagl M."/>
            <person name="Mayer K.F.X."/>
            <person name="Lu F.H."/>
            <person name="Bevan M.W."/>
            <person name="Leroy P."/>
            <person name="Li P."/>
            <person name="You F.M."/>
            <person name="Sun Q."/>
            <person name="Liu Z."/>
            <person name="Lyons E."/>
            <person name="Wicker T."/>
            <person name="Salzberg S.L."/>
            <person name="Devos K.M."/>
            <person name="Dvorak J."/>
        </authorList>
    </citation>
    <scope>NUCLEOTIDE SEQUENCE [LARGE SCALE GENOMIC DNA]</scope>
    <source>
        <strain evidence="1">cv. AL8/78</strain>
    </source>
</reference>
<organism evidence="1 2">
    <name type="scientific">Aegilops tauschii subsp. strangulata</name>
    <name type="common">Goatgrass</name>
    <dbReference type="NCBI Taxonomy" id="200361"/>
    <lineage>
        <taxon>Eukaryota</taxon>
        <taxon>Viridiplantae</taxon>
        <taxon>Streptophyta</taxon>
        <taxon>Embryophyta</taxon>
        <taxon>Tracheophyta</taxon>
        <taxon>Spermatophyta</taxon>
        <taxon>Magnoliopsida</taxon>
        <taxon>Liliopsida</taxon>
        <taxon>Poales</taxon>
        <taxon>Poaceae</taxon>
        <taxon>BOP clade</taxon>
        <taxon>Pooideae</taxon>
        <taxon>Triticodae</taxon>
        <taxon>Triticeae</taxon>
        <taxon>Triticinae</taxon>
        <taxon>Aegilops</taxon>
    </lineage>
</organism>
<name>A0A453DUU3_AEGTS</name>
<sequence>SIKIGVPMLDVRRLRDDSIPQPYRICSLPHHFSLVYPHNTCMITNFVCSPSVSC</sequence>
<evidence type="ECO:0000313" key="1">
    <source>
        <dbReference type="EnsemblPlants" id="AET3Gv20096600.1"/>
    </source>
</evidence>
<dbReference type="AlphaFoldDB" id="A0A453DUU3"/>
<dbReference type="Proteomes" id="UP000015105">
    <property type="component" value="Chromosome 3D"/>
</dbReference>
<proteinExistence type="predicted"/>
<accession>A0A453DUU3</accession>
<dbReference type="Gramene" id="AET3Gv20096600.1">
    <property type="protein sequence ID" value="AET3Gv20096600.1"/>
    <property type="gene ID" value="AET3Gv20096600"/>
</dbReference>
<reference evidence="2" key="2">
    <citation type="journal article" date="2017" name="Nat. Plants">
        <title>The Aegilops tauschii genome reveals multiple impacts of transposons.</title>
        <authorList>
            <person name="Zhao G."/>
            <person name="Zou C."/>
            <person name="Li K."/>
            <person name="Wang K."/>
            <person name="Li T."/>
            <person name="Gao L."/>
            <person name="Zhang X."/>
            <person name="Wang H."/>
            <person name="Yang Z."/>
            <person name="Liu X."/>
            <person name="Jiang W."/>
            <person name="Mao L."/>
            <person name="Kong X."/>
            <person name="Jiao Y."/>
            <person name="Jia J."/>
        </authorList>
    </citation>
    <scope>NUCLEOTIDE SEQUENCE [LARGE SCALE GENOMIC DNA]</scope>
    <source>
        <strain evidence="2">cv. AL8/78</strain>
    </source>
</reference>
<reference evidence="1" key="4">
    <citation type="submission" date="2019-03" db="UniProtKB">
        <authorList>
            <consortium name="EnsemblPlants"/>
        </authorList>
    </citation>
    <scope>IDENTIFICATION</scope>
</reference>
<dbReference type="EnsemblPlants" id="AET3Gv20096600.1">
    <property type="protein sequence ID" value="AET3Gv20096600.1"/>
    <property type="gene ID" value="AET3Gv20096600"/>
</dbReference>